<protein>
    <recommendedName>
        <fullName evidence="3">Reverse transcriptase domain-containing protein</fullName>
    </recommendedName>
</protein>
<gene>
    <name evidence="1" type="ORF">KP509_01G129500</name>
</gene>
<accession>A0A8T2VL40</accession>
<keyword evidence="2" id="KW-1185">Reference proteome</keyword>
<reference evidence="1" key="1">
    <citation type="submission" date="2021-08" db="EMBL/GenBank/DDBJ databases">
        <title>WGS assembly of Ceratopteris richardii.</title>
        <authorList>
            <person name="Marchant D.B."/>
            <person name="Chen G."/>
            <person name="Jenkins J."/>
            <person name="Shu S."/>
            <person name="Leebens-Mack J."/>
            <person name="Grimwood J."/>
            <person name="Schmutz J."/>
            <person name="Soltis P."/>
            <person name="Soltis D."/>
            <person name="Chen Z.-H."/>
        </authorList>
    </citation>
    <scope>NUCLEOTIDE SEQUENCE</scope>
    <source>
        <strain evidence="1">Whitten #5841</strain>
        <tissue evidence="1">Leaf</tissue>
    </source>
</reference>
<evidence type="ECO:0000313" key="2">
    <source>
        <dbReference type="Proteomes" id="UP000825935"/>
    </source>
</evidence>
<evidence type="ECO:0000313" key="1">
    <source>
        <dbReference type="EMBL" id="KAH7447960.1"/>
    </source>
</evidence>
<evidence type="ECO:0008006" key="3">
    <source>
        <dbReference type="Google" id="ProtNLM"/>
    </source>
</evidence>
<dbReference type="AlphaFoldDB" id="A0A8T2VL40"/>
<dbReference type="EMBL" id="CM035406">
    <property type="protein sequence ID" value="KAH7447960.1"/>
    <property type="molecule type" value="Genomic_DNA"/>
</dbReference>
<dbReference type="Proteomes" id="UP000825935">
    <property type="component" value="Chromosome 1"/>
</dbReference>
<organism evidence="1 2">
    <name type="scientific">Ceratopteris richardii</name>
    <name type="common">Triangle waterfern</name>
    <dbReference type="NCBI Taxonomy" id="49495"/>
    <lineage>
        <taxon>Eukaryota</taxon>
        <taxon>Viridiplantae</taxon>
        <taxon>Streptophyta</taxon>
        <taxon>Embryophyta</taxon>
        <taxon>Tracheophyta</taxon>
        <taxon>Polypodiopsida</taxon>
        <taxon>Polypodiidae</taxon>
        <taxon>Polypodiales</taxon>
        <taxon>Pteridineae</taxon>
        <taxon>Pteridaceae</taxon>
        <taxon>Parkerioideae</taxon>
        <taxon>Ceratopteris</taxon>
    </lineage>
</organism>
<comment type="caution">
    <text evidence="1">The sequence shown here is derived from an EMBL/GenBank/DDBJ whole genome shotgun (WGS) entry which is preliminary data.</text>
</comment>
<proteinExistence type="predicted"/>
<name>A0A8T2VL40_CERRI</name>
<sequence>MNLQCIHDVSLYGIQQIEVGFADDTFIFAKVEEENIRNILDSLALVSEAFVLRINMKKSTIINIFAPHFQSLKWDGPKIERGIIFRHLGYPVGIRVPAKDRMDWVLHRIKGKMDKLFSSQWPLHARIRIVQTFMQPYIMYYLLLMDWKKNHLHAFDRLVKNFLWNKKHTRALVLLSWEYVCQPRDKRCAWNIEFTHSLNG</sequence>